<dbReference type="Gene3D" id="3.90.25.10">
    <property type="entry name" value="UDP-galactose 4-epimerase, domain 1"/>
    <property type="match status" value="1"/>
</dbReference>
<dbReference type="InterPro" id="IPR016040">
    <property type="entry name" value="NAD(P)-bd_dom"/>
</dbReference>
<dbReference type="InterPro" id="IPR052718">
    <property type="entry name" value="NmrA-type_oxidoreductase"/>
</dbReference>
<gene>
    <name evidence="2" type="ORF">DWG24_06825</name>
</gene>
<dbReference type="SUPFAM" id="SSF51735">
    <property type="entry name" value="NAD(P)-binding Rossmann-fold domains"/>
    <property type="match status" value="1"/>
</dbReference>
<accession>A0AAE6YXS6</accession>
<proteinExistence type="predicted"/>
<dbReference type="CDD" id="cd05269">
    <property type="entry name" value="TMR_SDR_a"/>
    <property type="match status" value="1"/>
</dbReference>
<name>A0AAE6YXS6_9GAMM</name>
<feature type="domain" description="NAD(P)-binding" evidence="1">
    <location>
        <begin position="7"/>
        <end position="181"/>
    </location>
</feature>
<organism evidence="2 3">
    <name type="scientific">Dickeya zeae</name>
    <dbReference type="NCBI Taxonomy" id="204042"/>
    <lineage>
        <taxon>Bacteria</taxon>
        <taxon>Pseudomonadati</taxon>
        <taxon>Pseudomonadota</taxon>
        <taxon>Gammaproteobacteria</taxon>
        <taxon>Enterobacterales</taxon>
        <taxon>Pectobacteriaceae</taxon>
        <taxon>Dickeya</taxon>
    </lineage>
</organism>
<dbReference type="InterPro" id="IPR036291">
    <property type="entry name" value="NAD(P)-bd_dom_sf"/>
</dbReference>
<sequence>MTIAVTGATGQLGQLVIEKLKQKVTDSEIVALVRTPAKAEHLGVSAREADYTRPETLDSALQRIDTLLLISGNEIGQRAKQHANVIKSAVKNGVKRIVYTSLLHADESPLNLAPEHIETENDIKGSGLSYTILRNGWYSENYTASVGPALGLGAFYGSAGEGKISSAPREDYAEAAVVVLTSSGHDGKVYELAGDEYYTLADLAAEISRQAGKDIPYSDVPESEYAAALKSAGLPEGFADAIASWDTGASQDALFDDSHQLSALIGRATTSISVSVKKAIS</sequence>
<protein>
    <submittedName>
        <fullName evidence="2">SDR family oxidoreductase</fullName>
    </submittedName>
</protein>
<dbReference type="Gene3D" id="3.40.50.720">
    <property type="entry name" value="NAD(P)-binding Rossmann-like Domain"/>
    <property type="match status" value="1"/>
</dbReference>
<dbReference type="RefSeq" id="WP_168361971.1">
    <property type="nucleotide sequence ID" value="NZ_CP033622.1"/>
</dbReference>
<dbReference type="Pfam" id="PF13460">
    <property type="entry name" value="NAD_binding_10"/>
    <property type="match status" value="1"/>
</dbReference>
<dbReference type="Proteomes" id="UP000500801">
    <property type="component" value="Chromosome"/>
</dbReference>
<dbReference type="EMBL" id="CP033622">
    <property type="protein sequence ID" value="QIZ50516.1"/>
    <property type="molecule type" value="Genomic_DNA"/>
</dbReference>
<evidence type="ECO:0000259" key="1">
    <source>
        <dbReference type="Pfam" id="PF13460"/>
    </source>
</evidence>
<dbReference type="PANTHER" id="PTHR47129">
    <property type="entry name" value="QUINONE OXIDOREDUCTASE 2"/>
    <property type="match status" value="1"/>
</dbReference>
<evidence type="ECO:0000313" key="2">
    <source>
        <dbReference type="EMBL" id="QIZ50516.1"/>
    </source>
</evidence>
<evidence type="ECO:0000313" key="3">
    <source>
        <dbReference type="Proteomes" id="UP000500801"/>
    </source>
</evidence>
<dbReference type="AlphaFoldDB" id="A0AAE6YXS6"/>
<dbReference type="PANTHER" id="PTHR47129:SF1">
    <property type="entry name" value="NMRA-LIKE DOMAIN-CONTAINING PROTEIN"/>
    <property type="match status" value="1"/>
</dbReference>
<reference evidence="2 3" key="1">
    <citation type="submission" date="2018-11" db="EMBL/GenBank/DDBJ databases">
        <title>Complete genome sequence of Dickeya zeae strain CE1 infecting Canna edulis Ker-Gawl. in China.</title>
        <authorList>
            <person name="Zhang J."/>
            <person name="Lin B."/>
            <person name="Shen H."/>
            <person name="Jiang S."/>
            <person name="Pu X."/>
            <person name="Sun D."/>
        </authorList>
    </citation>
    <scope>NUCLEOTIDE SEQUENCE [LARGE SCALE GENOMIC DNA]</scope>
    <source>
        <strain evidence="2 3">CE1</strain>
    </source>
</reference>